<organism evidence="2">
    <name type="scientific">marine sediment metagenome</name>
    <dbReference type="NCBI Taxonomy" id="412755"/>
    <lineage>
        <taxon>unclassified sequences</taxon>
        <taxon>metagenomes</taxon>
        <taxon>ecological metagenomes</taxon>
    </lineage>
</organism>
<sequence>IVLPIQFNYQVTKDALEAGKHVIVEKPLAANLSEAKMMLDFEDKYSPGYDGS</sequence>
<feature type="non-terminal residue" evidence="2">
    <location>
        <position position="1"/>
    </location>
</feature>
<accession>X1AIF7</accession>
<dbReference type="EMBL" id="BART01000443">
    <property type="protein sequence ID" value="GAG72428.1"/>
    <property type="molecule type" value="Genomic_DNA"/>
</dbReference>
<dbReference type="GO" id="GO:0000166">
    <property type="term" value="F:nucleotide binding"/>
    <property type="evidence" value="ECO:0007669"/>
    <property type="project" value="InterPro"/>
</dbReference>
<dbReference type="Gene3D" id="3.40.50.720">
    <property type="entry name" value="NAD(P)-binding Rossmann-like Domain"/>
    <property type="match status" value="1"/>
</dbReference>
<gene>
    <name evidence="2" type="ORF">S01H4_02135</name>
</gene>
<reference evidence="2" key="1">
    <citation type="journal article" date="2014" name="Front. Microbiol.">
        <title>High frequency of phylogenetically diverse reductive dehalogenase-homologous genes in deep subseafloor sedimentary metagenomes.</title>
        <authorList>
            <person name="Kawai M."/>
            <person name="Futagami T."/>
            <person name="Toyoda A."/>
            <person name="Takaki Y."/>
            <person name="Nishi S."/>
            <person name="Hori S."/>
            <person name="Arai W."/>
            <person name="Tsubouchi T."/>
            <person name="Morono Y."/>
            <person name="Uchiyama I."/>
            <person name="Ito T."/>
            <person name="Fujiyama A."/>
            <person name="Inagaki F."/>
            <person name="Takami H."/>
        </authorList>
    </citation>
    <scope>NUCLEOTIDE SEQUENCE</scope>
    <source>
        <strain evidence="2">Expedition CK06-06</strain>
    </source>
</reference>
<name>X1AIF7_9ZZZZ</name>
<feature type="domain" description="Gfo/Idh/MocA-like oxidoreductase N-terminal" evidence="1">
    <location>
        <begin position="1"/>
        <end position="44"/>
    </location>
</feature>
<protein>
    <recommendedName>
        <fullName evidence="1">Gfo/Idh/MocA-like oxidoreductase N-terminal domain-containing protein</fullName>
    </recommendedName>
</protein>
<dbReference type="Pfam" id="PF01408">
    <property type="entry name" value="GFO_IDH_MocA"/>
    <property type="match status" value="1"/>
</dbReference>
<proteinExistence type="predicted"/>
<dbReference type="InterPro" id="IPR000683">
    <property type="entry name" value="Gfo/Idh/MocA-like_OxRdtase_N"/>
</dbReference>
<dbReference type="InterPro" id="IPR036291">
    <property type="entry name" value="NAD(P)-bd_dom_sf"/>
</dbReference>
<comment type="caution">
    <text evidence="2">The sequence shown here is derived from an EMBL/GenBank/DDBJ whole genome shotgun (WGS) entry which is preliminary data.</text>
</comment>
<dbReference type="SUPFAM" id="SSF51735">
    <property type="entry name" value="NAD(P)-binding Rossmann-fold domains"/>
    <property type="match status" value="1"/>
</dbReference>
<dbReference type="AlphaFoldDB" id="X1AIF7"/>
<evidence type="ECO:0000259" key="1">
    <source>
        <dbReference type="Pfam" id="PF01408"/>
    </source>
</evidence>
<evidence type="ECO:0000313" key="2">
    <source>
        <dbReference type="EMBL" id="GAG72428.1"/>
    </source>
</evidence>